<evidence type="ECO:0000259" key="2">
    <source>
        <dbReference type="Pfam" id="PF22936"/>
    </source>
</evidence>
<evidence type="ECO:0000313" key="5">
    <source>
        <dbReference type="Proteomes" id="UP001289374"/>
    </source>
</evidence>
<evidence type="ECO:0000259" key="3">
    <source>
        <dbReference type="Pfam" id="PF25597"/>
    </source>
</evidence>
<dbReference type="Pfam" id="PF25597">
    <property type="entry name" value="SH3_retrovirus"/>
    <property type="match status" value="1"/>
</dbReference>
<feature type="compositionally biased region" description="Polar residues" evidence="1">
    <location>
        <begin position="499"/>
        <end position="524"/>
    </location>
</feature>
<dbReference type="InterPro" id="IPR057670">
    <property type="entry name" value="SH3_retrovirus"/>
</dbReference>
<proteinExistence type="predicted"/>
<protein>
    <submittedName>
        <fullName evidence="4">Retrovirus-related Pol polyprotein from transposon RE2</fullName>
    </submittedName>
</protein>
<reference evidence="4" key="2">
    <citation type="journal article" date="2024" name="Plant">
        <title>Genomic evolution and insights into agronomic trait innovations of Sesamum species.</title>
        <authorList>
            <person name="Miao H."/>
            <person name="Wang L."/>
            <person name="Qu L."/>
            <person name="Liu H."/>
            <person name="Sun Y."/>
            <person name="Le M."/>
            <person name="Wang Q."/>
            <person name="Wei S."/>
            <person name="Zheng Y."/>
            <person name="Lin W."/>
            <person name="Duan Y."/>
            <person name="Cao H."/>
            <person name="Xiong S."/>
            <person name="Wang X."/>
            <person name="Wei L."/>
            <person name="Li C."/>
            <person name="Ma Q."/>
            <person name="Ju M."/>
            <person name="Zhao R."/>
            <person name="Li G."/>
            <person name="Mu C."/>
            <person name="Tian Q."/>
            <person name="Mei H."/>
            <person name="Zhang T."/>
            <person name="Gao T."/>
            <person name="Zhang H."/>
        </authorList>
    </citation>
    <scope>NUCLEOTIDE SEQUENCE</scope>
    <source>
        <strain evidence="4">K16</strain>
    </source>
</reference>
<dbReference type="PANTHER" id="PTHR34222">
    <property type="entry name" value="GAG_PRE-INTEGRS DOMAIN-CONTAINING PROTEIN"/>
    <property type="match status" value="1"/>
</dbReference>
<keyword evidence="5" id="KW-1185">Reference proteome</keyword>
<evidence type="ECO:0000256" key="1">
    <source>
        <dbReference type="SAM" id="MobiDB-lite"/>
    </source>
</evidence>
<comment type="caution">
    <text evidence="4">The sequence shown here is derived from an EMBL/GenBank/DDBJ whole genome shotgun (WGS) entry which is preliminary data.</text>
</comment>
<feature type="domain" description="Retrovirus-related Pol polyprotein from transposon TNT 1-94-like beta-barrel" evidence="2">
    <location>
        <begin position="209"/>
        <end position="281"/>
    </location>
</feature>
<dbReference type="AlphaFoldDB" id="A0AAE1X453"/>
<dbReference type="Pfam" id="PF22936">
    <property type="entry name" value="Pol_BBD"/>
    <property type="match status" value="1"/>
</dbReference>
<gene>
    <name evidence="4" type="ORF">Sango_0809800</name>
</gene>
<organism evidence="4 5">
    <name type="scientific">Sesamum angolense</name>
    <dbReference type="NCBI Taxonomy" id="2727404"/>
    <lineage>
        <taxon>Eukaryota</taxon>
        <taxon>Viridiplantae</taxon>
        <taxon>Streptophyta</taxon>
        <taxon>Embryophyta</taxon>
        <taxon>Tracheophyta</taxon>
        <taxon>Spermatophyta</taxon>
        <taxon>Magnoliopsida</taxon>
        <taxon>eudicotyledons</taxon>
        <taxon>Gunneridae</taxon>
        <taxon>Pentapetalae</taxon>
        <taxon>asterids</taxon>
        <taxon>lamiids</taxon>
        <taxon>Lamiales</taxon>
        <taxon>Pedaliaceae</taxon>
        <taxon>Sesamum</taxon>
    </lineage>
</organism>
<accession>A0AAE1X453</accession>
<dbReference type="CDD" id="cd09272">
    <property type="entry name" value="RNase_HI_RT_Ty1"/>
    <property type="match status" value="1"/>
</dbReference>
<dbReference type="EMBL" id="JACGWL010000004">
    <property type="protein sequence ID" value="KAK4404412.1"/>
    <property type="molecule type" value="Genomic_DNA"/>
</dbReference>
<sequence length="744" mass="83831">MSVTAYFTKTKMLWDELMCLDPIPTFVCPAHRQVIAREDSWQLMRFLMGLNSTYDHVRSHILLMDPRPHVQKAFSMVISVEKQLLVQVQHSVGNTVAVYQVQHRDLKYKLAMDKRSMLCDYCKKSGHLKENCFRLHGTPEWYKDLTEKKRKGTGRGRGFIATVKAPSSNTFPQLQSSDFSSIVRSEIRKVMAENTPPQLQQNTHLMISWILDSGATRHVCANLTYFTNYSKPAKLHKVNLPDGSRQPVAHIGTVKLSDQITLEHVLHIPSFSVNLLSVSELCRALPISFEFMKSDCVLQNQWTKDKVTIGKLVGHLYMLDKDSFLHRPDSQCSKLAFTSLHSITDSEIHNNSVLWPQPLGHLSVDTLKHIPSINVNHLSFPHPCDLLCNHPPRYDHLRILSCLCYATSVNPSKSKFDKRASKCIFFSYPLGHKGYKLFDLESQSYIISRDILFYEHIFHFSTSSPSSLPPCPLPLRLYLEDAADNIRTSVTAPAPINPNDHSSIPQNFPLSSTPQHHSDSLSCNSPLPDPSSVSPSSIQPLRRNLKIINRLYKGRNGSMLCGKRFLLLSKITLGMLFLFLPENPPLVISGALISWKTKKQTTVCRSSAEAEYPSMGATVCELQWISYTLRDFGLPAHAPIPMYCDNKAAMANPVFHERTKHLDIDCHIVRNQYKLGFIGPSFVRGKEQLADLFTKSLAGPLFLGLFSKLVLFSLDSHPACGGCHGIVSSSNPHSHENQLHLDTG</sequence>
<dbReference type="Proteomes" id="UP001289374">
    <property type="component" value="Unassembled WGS sequence"/>
</dbReference>
<evidence type="ECO:0000313" key="4">
    <source>
        <dbReference type="EMBL" id="KAK4404412.1"/>
    </source>
</evidence>
<dbReference type="InterPro" id="IPR054722">
    <property type="entry name" value="PolX-like_BBD"/>
</dbReference>
<name>A0AAE1X453_9LAMI</name>
<dbReference type="PANTHER" id="PTHR34222:SF99">
    <property type="entry name" value="PROTEIN, PUTATIVE-RELATED"/>
    <property type="match status" value="1"/>
</dbReference>
<feature type="domain" description="Retroviral polymerase SH3-like" evidence="3">
    <location>
        <begin position="402"/>
        <end position="464"/>
    </location>
</feature>
<reference evidence="4" key="1">
    <citation type="submission" date="2020-06" db="EMBL/GenBank/DDBJ databases">
        <authorList>
            <person name="Li T."/>
            <person name="Hu X."/>
            <person name="Zhang T."/>
            <person name="Song X."/>
            <person name="Zhang H."/>
            <person name="Dai N."/>
            <person name="Sheng W."/>
            <person name="Hou X."/>
            <person name="Wei L."/>
        </authorList>
    </citation>
    <scope>NUCLEOTIDE SEQUENCE</scope>
    <source>
        <strain evidence="4">K16</strain>
        <tissue evidence="4">Leaf</tissue>
    </source>
</reference>
<feature type="region of interest" description="Disordered" evidence="1">
    <location>
        <begin position="490"/>
        <end position="538"/>
    </location>
</feature>